<accession>A0A8U0T8D2</accession>
<dbReference type="GO" id="GO:0004984">
    <property type="term" value="F:olfactory receptor activity"/>
    <property type="evidence" value="ECO:0007669"/>
    <property type="project" value="InterPro"/>
</dbReference>
<dbReference type="PROSITE" id="PS00237">
    <property type="entry name" value="G_PROTEIN_RECEP_F1_1"/>
    <property type="match status" value="1"/>
</dbReference>
<feature type="transmembrane region" description="Helical" evidence="10">
    <location>
        <begin position="261"/>
        <end position="283"/>
    </location>
</feature>
<keyword evidence="6 10" id="KW-0472">Membrane</keyword>
<dbReference type="GO" id="GO:0004930">
    <property type="term" value="F:G protein-coupled receptor activity"/>
    <property type="evidence" value="ECO:0007669"/>
    <property type="project" value="UniProtKB-KW"/>
</dbReference>
<dbReference type="RefSeq" id="XP_004781753.2">
    <property type="nucleotide sequence ID" value="XM_004781696.2"/>
</dbReference>
<evidence type="ECO:0000256" key="1">
    <source>
        <dbReference type="ARBA" id="ARBA00003929"/>
    </source>
</evidence>
<evidence type="ECO:0000256" key="10">
    <source>
        <dbReference type="RuleBase" id="RU363047"/>
    </source>
</evidence>
<keyword evidence="5 9" id="KW-0297">G-protein coupled receptor</keyword>
<dbReference type="PANTHER" id="PTHR48018">
    <property type="entry name" value="OLFACTORY RECEPTOR"/>
    <property type="match status" value="1"/>
</dbReference>
<evidence type="ECO:0000256" key="8">
    <source>
        <dbReference type="ARBA" id="ARBA00023224"/>
    </source>
</evidence>
<keyword evidence="4 10" id="KW-1133">Transmembrane helix</keyword>
<dbReference type="GO" id="GO:0005886">
    <property type="term" value="C:plasma membrane"/>
    <property type="evidence" value="ECO:0007669"/>
    <property type="project" value="UniProtKB-SubCell"/>
</dbReference>
<dbReference type="PRINTS" id="PR00237">
    <property type="entry name" value="GPCRRHODOPSN"/>
</dbReference>
<feature type="transmembrane region" description="Helical" evidence="10">
    <location>
        <begin position="84"/>
        <end position="105"/>
    </location>
</feature>
<dbReference type="AlphaFoldDB" id="A0A8U0T8D2"/>
<dbReference type="InterPro" id="IPR017452">
    <property type="entry name" value="GPCR_Rhodpsn_7TM"/>
</dbReference>
<keyword evidence="3 9" id="KW-0812">Transmembrane</keyword>
<feature type="transmembrane region" description="Helical" evidence="10">
    <location>
        <begin position="298"/>
        <end position="315"/>
    </location>
</feature>
<evidence type="ECO:0000313" key="12">
    <source>
        <dbReference type="Proteomes" id="UP000000715"/>
    </source>
</evidence>
<dbReference type="Proteomes" id="UP000000715">
    <property type="component" value="Unplaced"/>
</dbReference>
<evidence type="ECO:0000313" key="13">
    <source>
        <dbReference type="RefSeq" id="XP_004781753.2"/>
    </source>
</evidence>
<dbReference type="Gene3D" id="1.20.1070.10">
    <property type="entry name" value="Rhodopsin 7-helix transmembrane proteins"/>
    <property type="match status" value="1"/>
</dbReference>
<dbReference type="FunFam" id="1.20.1070.10:FF:000003">
    <property type="entry name" value="Olfactory receptor"/>
    <property type="match status" value="1"/>
</dbReference>
<evidence type="ECO:0000256" key="9">
    <source>
        <dbReference type="RuleBase" id="RU000688"/>
    </source>
</evidence>
<keyword evidence="10" id="KW-1003">Cell membrane</keyword>
<name>A0A8U0T8D2_MUSPF</name>
<proteinExistence type="inferred from homology"/>
<dbReference type="KEGG" id="mpuf:101686765"/>
<dbReference type="PRINTS" id="PR00245">
    <property type="entry name" value="OLFACTORYR"/>
</dbReference>
<feature type="transmembrane region" description="Helical" evidence="10">
    <location>
        <begin position="164"/>
        <end position="182"/>
    </location>
</feature>
<comment type="subcellular location">
    <subcellularLocation>
        <location evidence="10">Cell membrane</location>
        <topology evidence="10">Multi-pass membrane protein</topology>
    </subcellularLocation>
    <subcellularLocation>
        <location evidence="2">Membrane</location>
        <topology evidence="2">Multi-pass membrane protein</topology>
    </subcellularLocation>
</comment>
<evidence type="ECO:0000256" key="3">
    <source>
        <dbReference type="ARBA" id="ARBA00022692"/>
    </source>
</evidence>
<feature type="transmembrane region" description="Helical" evidence="10">
    <location>
        <begin position="220"/>
        <end position="249"/>
    </location>
</feature>
<evidence type="ECO:0000259" key="11">
    <source>
        <dbReference type="PROSITE" id="PS50262"/>
    </source>
</evidence>
<dbReference type="InterPro" id="IPR000276">
    <property type="entry name" value="GPCR_Rhodpsn"/>
</dbReference>
<keyword evidence="8 9" id="KW-0807">Transducer</keyword>
<evidence type="ECO:0000256" key="7">
    <source>
        <dbReference type="ARBA" id="ARBA00023170"/>
    </source>
</evidence>
<dbReference type="CDD" id="cd15410">
    <property type="entry name" value="7tmA_OR5D-like"/>
    <property type="match status" value="1"/>
</dbReference>
<protein>
    <recommendedName>
        <fullName evidence="10">Olfactory receptor</fullName>
    </recommendedName>
</protein>
<evidence type="ECO:0000256" key="5">
    <source>
        <dbReference type="ARBA" id="ARBA00023040"/>
    </source>
</evidence>
<feature type="domain" description="G-protein coupled receptors family 1 profile" evidence="11">
    <location>
        <begin position="65"/>
        <end position="313"/>
    </location>
</feature>
<comment type="function">
    <text evidence="1">Putative odorant or sperm cell receptor.</text>
</comment>
<feature type="transmembrane region" description="Helical" evidence="10">
    <location>
        <begin position="47"/>
        <end position="72"/>
    </location>
</feature>
<dbReference type="GeneID" id="101686765"/>
<dbReference type="Pfam" id="PF13853">
    <property type="entry name" value="7tm_4"/>
    <property type="match status" value="1"/>
</dbReference>
<dbReference type="PROSITE" id="PS50262">
    <property type="entry name" value="G_PROTEIN_RECEP_F1_2"/>
    <property type="match status" value="1"/>
</dbReference>
<gene>
    <name evidence="13" type="primary">LOC101686765</name>
</gene>
<reference evidence="13" key="1">
    <citation type="submission" date="2025-08" db="UniProtKB">
        <authorList>
            <consortium name="RefSeq"/>
        </authorList>
    </citation>
    <scope>IDENTIFICATION</scope>
    <source>
        <tissue evidence="13">Brain</tissue>
    </source>
</reference>
<dbReference type="SUPFAM" id="SSF81321">
    <property type="entry name" value="Family A G protein-coupled receptor-like"/>
    <property type="match status" value="1"/>
</dbReference>
<sequence length="334" mass="37614">MLRWLLILPSLLCHNFRSPKALQRMEIGNHTVKTVFFLLGFSDHPELWRILFAVFLFIYSVTLMGNLGMMLLITTSSHLHTPMYFFLCVLSFVDACYSSVIAPKLLVDLVSDKKTISYKGCAAQLYFFCSLVDTESFLLAVMAYDRYIAICNPLLYTVIMSQKICCQLALGAFLGGTMSSIIHTTNTFHLSFCSKEINHFFCDISPLFSLSCTDTYMHDIILVVFAGLVEAICLLAVLLSYVCIIAAILKTGSAEGRRKGFSTCASHLTIVTIYHGTLIFIYLRPSTGHSLDIDKVTSVFYTLIIPMLNPLIYSLRNKDVKKALRKMISRKLFS</sequence>
<evidence type="ECO:0000256" key="2">
    <source>
        <dbReference type="ARBA" id="ARBA00004141"/>
    </source>
</evidence>
<dbReference type="OrthoDB" id="9889152at2759"/>
<feature type="transmembrane region" description="Helical" evidence="10">
    <location>
        <begin position="125"/>
        <end position="144"/>
    </location>
</feature>
<keyword evidence="7 9" id="KW-0675">Receptor</keyword>
<organism evidence="12 13">
    <name type="scientific">Mustela putorius furo</name>
    <name type="common">European domestic ferret</name>
    <name type="synonym">Mustela furo</name>
    <dbReference type="NCBI Taxonomy" id="9669"/>
    <lineage>
        <taxon>Eukaryota</taxon>
        <taxon>Metazoa</taxon>
        <taxon>Chordata</taxon>
        <taxon>Craniata</taxon>
        <taxon>Vertebrata</taxon>
        <taxon>Euteleostomi</taxon>
        <taxon>Mammalia</taxon>
        <taxon>Eutheria</taxon>
        <taxon>Laurasiatheria</taxon>
        <taxon>Carnivora</taxon>
        <taxon>Caniformia</taxon>
        <taxon>Musteloidea</taxon>
        <taxon>Mustelidae</taxon>
        <taxon>Mustelinae</taxon>
        <taxon>Mustela</taxon>
    </lineage>
</organism>
<keyword evidence="10" id="KW-0716">Sensory transduction</keyword>
<comment type="similarity">
    <text evidence="9">Belongs to the G-protein coupled receptor 1 family.</text>
</comment>
<evidence type="ECO:0000256" key="6">
    <source>
        <dbReference type="ARBA" id="ARBA00023136"/>
    </source>
</evidence>
<dbReference type="InterPro" id="IPR000725">
    <property type="entry name" value="Olfact_rcpt"/>
</dbReference>
<keyword evidence="12" id="KW-1185">Reference proteome</keyword>
<keyword evidence="10" id="KW-0552">Olfaction</keyword>
<evidence type="ECO:0000256" key="4">
    <source>
        <dbReference type="ARBA" id="ARBA00022989"/>
    </source>
</evidence>